<dbReference type="EnsemblPlants" id="OGLUM04G18240.1">
    <property type="protein sequence ID" value="OGLUM04G18240.1"/>
    <property type="gene ID" value="OGLUM04G18240"/>
</dbReference>
<keyword evidence="2" id="KW-1185">Reference proteome</keyword>
<sequence>MELKSFLNWSLAIALHPPPPAALKNHVHVQAIHLPWLVVSTNKTRGKATLYLDEVADVCSVHTSSNYICLDFHYYFIDI</sequence>
<dbReference type="Proteomes" id="UP000026961">
    <property type="component" value="Chromosome 4"/>
</dbReference>
<organism evidence="1">
    <name type="scientific">Oryza glumipatula</name>
    <dbReference type="NCBI Taxonomy" id="40148"/>
    <lineage>
        <taxon>Eukaryota</taxon>
        <taxon>Viridiplantae</taxon>
        <taxon>Streptophyta</taxon>
        <taxon>Embryophyta</taxon>
        <taxon>Tracheophyta</taxon>
        <taxon>Spermatophyta</taxon>
        <taxon>Magnoliopsida</taxon>
        <taxon>Liliopsida</taxon>
        <taxon>Poales</taxon>
        <taxon>Poaceae</taxon>
        <taxon>BOP clade</taxon>
        <taxon>Oryzoideae</taxon>
        <taxon>Oryzeae</taxon>
        <taxon>Oryzinae</taxon>
        <taxon>Oryza</taxon>
    </lineage>
</organism>
<protein>
    <submittedName>
        <fullName evidence="1">Uncharacterized protein</fullName>
    </submittedName>
</protein>
<dbReference type="HOGENOM" id="CLU_2708400_0_0_1"/>
<reference evidence="1" key="1">
    <citation type="submission" date="2015-04" db="UniProtKB">
        <authorList>
            <consortium name="EnsemblPlants"/>
        </authorList>
    </citation>
    <scope>IDENTIFICATION</scope>
</reference>
<proteinExistence type="predicted"/>
<evidence type="ECO:0000313" key="1">
    <source>
        <dbReference type="EnsemblPlants" id="OGLUM04G18240.1"/>
    </source>
</evidence>
<accession>A0A0D9ZMZ0</accession>
<evidence type="ECO:0000313" key="2">
    <source>
        <dbReference type="Proteomes" id="UP000026961"/>
    </source>
</evidence>
<reference evidence="1" key="2">
    <citation type="submission" date="2018-05" db="EMBL/GenBank/DDBJ databases">
        <title>OgluRS3 (Oryza glumaepatula Reference Sequence Version 3).</title>
        <authorList>
            <person name="Zhang J."/>
            <person name="Kudrna D."/>
            <person name="Lee S."/>
            <person name="Talag J."/>
            <person name="Welchert J."/>
            <person name="Wing R.A."/>
        </authorList>
    </citation>
    <scope>NUCLEOTIDE SEQUENCE [LARGE SCALE GENOMIC DNA]</scope>
</reference>
<dbReference type="Gramene" id="OGLUM04G18240.1">
    <property type="protein sequence ID" value="OGLUM04G18240.1"/>
    <property type="gene ID" value="OGLUM04G18240"/>
</dbReference>
<name>A0A0D9ZMZ0_9ORYZ</name>
<dbReference type="AlphaFoldDB" id="A0A0D9ZMZ0"/>